<dbReference type="Pfam" id="PF08281">
    <property type="entry name" value="Sigma70_r4_2"/>
    <property type="match status" value="1"/>
</dbReference>
<evidence type="ECO:0000256" key="5">
    <source>
        <dbReference type="ARBA" id="ARBA00023163"/>
    </source>
</evidence>
<keyword evidence="4" id="KW-0238">DNA-binding</keyword>
<comment type="similarity">
    <text evidence="1">Belongs to the sigma-70 factor family. ECF subfamily.</text>
</comment>
<dbReference type="PANTHER" id="PTHR43133">
    <property type="entry name" value="RNA POLYMERASE ECF-TYPE SIGMA FACTO"/>
    <property type="match status" value="1"/>
</dbReference>
<reference evidence="8 9" key="1">
    <citation type="submission" date="2018-04" db="EMBL/GenBank/DDBJ databases">
        <title>Pedobacter chongqingensis sp. nov., isolated from a rottenly hemp rope.</title>
        <authorList>
            <person name="Cai Y."/>
        </authorList>
    </citation>
    <scope>NUCLEOTIDE SEQUENCE [LARGE SCALE GENOMIC DNA]</scope>
    <source>
        <strain evidence="8 9">FJ4-8</strain>
    </source>
</reference>
<dbReference type="OrthoDB" id="1116873at2"/>
<dbReference type="Gene3D" id="1.10.1740.10">
    <property type="match status" value="1"/>
</dbReference>
<dbReference type="InterPro" id="IPR013249">
    <property type="entry name" value="RNA_pol_sigma70_r4_t2"/>
</dbReference>
<comment type="caution">
    <text evidence="8">The sequence shown here is derived from an EMBL/GenBank/DDBJ whole genome shotgun (WGS) entry which is preliminary data.</text>
</comment>
<dbReference type="InterPro" id="IPR036388">
    <property type="entry name" value="WH-like_DNA-bd_sf"/>
</dbReference>
<dbReference type="RefSeq" id="WP_109413970.1">
    <property type="nucleotide sequence ID" value="NZ_QEAS01000001.1"/>
</dbReference>
<accession>A0A2U2PMB5</accession>
<proteinExistence type="inferred from homology"/>
<dbReference type="Proteomes" id="UP000245647">
    <property type="component" value="Unassembled WGS sequence"/>
</dbReference>
<feature type="domain" description="RNA polymerase sigma factor 70 region 4 type 2" evidence="7">
    <location>
        <begin position="131"/>
        <end position="182"/>
    </location>
</feature>
<keyword evidence="2" id="KW-0805">Transcription regulation</keyword>
<dbReference type="InterPro" id="IPR014284">
    <property type="entry name" value="RNA_pol_sigma-70_dom"/>
</dbReference>
<feature type="domain" description="RNA polymerase sigma-70 region 2" evidence="6">
    <location>
        <begin position="34"/>
        <end position="100"/>
    </location>
</feature>
<dbReference type="GO" id="GO:0006352">
    <property type="term" value="P:DNA-templated transcription initiation"/>
    <property type="evidence" value="ECO:0007669"/>
    <property type="project" value="InterPro"/>
</dbReference>
<sequence length="193" mass="22672">MKFVKNKYPRGEAGEAQMLAEYQRTGDLEILGELYQNYMALVYGLCLRYFKDEDQSKDAVMQIFEELVEKLRKYEVTNFKSWLYTLARNYCLMVLRSNSKHTFISVEDGIVEKAEIVHLNIDDSKEGALNSMERCMEKLPEEQRLSIDLFYLQEKCYKEVSDITGFDMNKVKSYIQNGKRNLKICMEKNSGNE</sequence>
<keyword evidence="9" id="KW-1185">Reference proteome</keyword>
<evidence type="ECO:0000256" key="4">
    <source>
        <dbReference type="ARBA" id="ARBA00023125"/>
    </source>
</evidence>
<dbReference type="EMBL" id="QEAS01000001">
    <property type="protein sequence ID" value="PWG82551.1"/>
    <property type="molecule type" value="Genomic_DNA"/>
</dbReference>
<dbReference type="NCBIfam" id="TIGR02937">
    <property type="entry name" value="sigma70-ECF"/>
    <property type="match status" value="1"/>
</dbReference>
<dbReference type="GO" id="GO:0016987">
    <property type="term" value="F:sigma factor activity"/>
    <property type="evidence" value="ECO:0007669"/>
    <property type="project" value="UniProtKB-KW"/>
</dbReference>
<evidence type="ECO:0000256" key="1">
    <source>
        <dbReference type="ARBA" id="ARBA00010641"/>
    </source>
</evidence>
<dbReference type="GO" id="GO:0003677">
    <property type="term" value="F:DNA binding"/>
    <property type="evidence" value="ECO:0007669"/>
    <property type="project" value="UniProtKB-KW"/>
</dbReference>
<evidence type="ECO:0000256" key="3">
    <source>
        <dbReference type="ARBA" id="ARBA00023082"/>
    </source>
</evidence>
<dbReference type="InterPro" id="IPR007627">
    <property type="entry name" value="RNA_pol_sigma70_r2"/>
</dbReference>
<evidence type="ECO:0000259" key="6">
    <source>
        <dbReference type="Pfam" id="PF04542"/>
    </source>
</evidence>
<dbReference type="InterPro" id="IPR039425">
    <property type="entry name" value="RNA_pol_sigma-70-like"/>
</dbReference>
<keyword evidence="3" id="KW-0731">Sigma factor</keyword>
<dbReference type="SUPFAM" id="SSF88659">
    <property type="entry name" value="Sigma3 and sigma4 domains of RNA polymerase sigma factors"/>
    <property type="match status" value="1"/>
</dbReference>
<protein>
    <submittedName>
        <fullName evidence="8">RNA polymerase subunit sigma-70</fullName>
    </submittedName>
</protein>
<evidence type="ECO:0000313" key="8">
    <source>
        <dbReference type="EMBL" id="PWG82551.1"/>
    </source>
</evidence>
<dbReference type="Gene3D" id="1.10.10.10">
    <property type="entry name" value="Winged helix-like DNA-binding domain superfamily/Winged helix DNA-binding domain"/>
    <property type="match status" value="1"/>
</dbReference>
<organism evidence="8 9">
    <name type="scientific">Pararcticibacter amylolyticus</name>
    <dbReference type="NCBI Taxonomy" id="2173175"/>
    <lineage>
        <taxon>Bacteria</taxon>
        <taxon>Pseudomonadati</taxon>
        <taxon>Bacteroidota</taxon>
        <taxon>Sphingobacteriia</taxon>
        <taxon>Sphingobacteriales</taxon>
        <taxon>Sphingobacteriaceae</taxon>
        <taxon>Pararcticibacter</taxon>
    </lineage>
</organism>
<keyword evidence="5" id="KW-0804">Transcription</keyword>
<dbReference type="Pfam" id="PF04542">
    <property type="entry name" value="Sigma70_r2"/>
    <property type="match status" value="1"/>
</dbReference>
<dbReference type="InterPro" id="IPR013324">
    <property type="entry name" value="RNA_pol_sigma_r3/r4-like"/>
</dbReference>
<dbReference type="SUPFAM" id="SSF88946">
    <property type="entry name" value="Sigma2 domain of RNA polymerase sigma factors"/>
    <property type="match status" value="1"/>
</dbReference>
<dbReference type="PANTHER" id="PTHR43133:SF8">
    <property type="entry name" value="RNA POLYMERASE SIGMA FACTOR HI_1459-RELATED"/>
    <property type="match status" value="1"/>
</dbReference>
<evidence type="ECO:0000256" key="2">
    <source>
        <dbReference type="ARBA" id="ARBA00023015"/>
    </source>
</evidence>
<name>A0A2U2PMB5_9SPHI</name>
<gene>
    <name evidence="8" type="ORF">DDR33_01410</name>
</gene>
<dbReference type="AlphaFoldDB" id="A0A2U2PMB5"/>
<evidence type="ECO:0000259" key="7">
    <source>
        <dbReference type="Pfam" id="PF08281"/>
    </source>
</evidence>
<evidence type="ECO:0000313" key="9">
    <source>
        <dbReference type="Proteomes" id="UP000245647"/>
    </source>
</evidence>
<dbReference type="InterPro" id="IPR013325">
    <property type="entry name" value="RNA_pol_sigma_r2"/>
</dbReference>